<keyword evidence="2" id="KW-1185">Reference proteome</keyword>
<dbReference type="Proteomes" id="UP000190897">
    <property type="component" value="Unassembled WGS sequence"/>
</dbReference>
<dbReference type="OrthoDB" id="675824at2"/>
<dbReference type="STRING" id="651661.SAMN05660293_02253"/>
<protein>
    <recommendedName>
        <fullName evidence="3">DUF1330 domain-containing protein</fullName>
    </recommendedName>
</protein>
<proteinExistence type="predicted"/>
<accession>A0A1T5E9Z9</accession>
<evidence type="ECO:0000313" key="2">
    <source>
        <dbReference type="Proteomes" id="UP000190897"/>
    </source>
</evidence>
<dbReference type="RefSeq" id="WP_082214745.1">
    <property type="nucleotide sequence ID" value="NZ_FUZA01000002.1"/>
</dbReference>
<dbReference type="AlphaFoldDB" id="A0A1T5E9Z9"/>
<organism evidence="1 2">
    <name type="scientific">Dyadobacter psychrophilus</name>
    <dbReference type="NCBI Taxonomy" id="651661"/>
    <lineage>
        <taxon>Bacteria</taxon>
        <taxon>Pseudomonadati</taxon>
        <taxon>Bacteroidota</taxon>
        <taxon>Cytophagia</taxon>
        <taxon>Cytophagales</taxon>
        <taxon>Spirosomataceae</taxon>
        <taxon>Dyadobacter</taxon>
    </lineage>
</organism>
<evidence type="ECO:0008006" key="3">
    <source>
        <dbReference type="Google" id="ProtNLM"/>
    </source>
</evidence>
<dbReference type="EMBL" id="FUZA01000002">
    <property type="protein sequence ID" value="SKB80623.1"/>
    <property type="molecule type" value="Genomic_DNA"/>
</dbReference>
<name>A0A1T5E9Z9_9BACT</name>
<reference evidence="2" key="1">
    <citation type="submission" date="2017-02" db="EMBL/GenBank/DDBJ databases">
        <authorList>
            <person name="Varghese N."/>
            <person name="Submissions S."/>
        </authorList>
    </citation>
    <scope>NUCLEOTIDE SEQUENCE [LARGE SCALE GENOMIC DNA]</scope>
    <source>
        <strain evidence="2">DSM 22270</strain>
    </source>
</reference>
<evidence type="ECO:0000313" key="1">
    <source>
        <dbReference type="EMBL" id="SKB80623.1"/>
    </source>
</evidence>
<gene>
    <name evidence="1" type="ORF">SAMN05660293_02253</name>
</gene>
<sequence length="100" mass="11818">MIYYTQLIFIKEGQESSFHFFEDQVLPLLKQHNGELIYRIRPSVSSVVATTLGHPYEIHLVTFLDRKSFESYRDDPQRLKHMHLKDESVERIILIEGNAL</sequence>